<dbReference type="EMBL" id="FOYL01000008">
    <property type="protein sequence ID" value="SFR24789.1"/>
    <property type="molecule type" value="Genomic_DNA"/>
</dbReference>
<dbReference type="Proteomes" id="UP000198583">
    <property type="component" value="Unassembled WGS sequence"/>
</dbReference>
<evidence type="ECO:0000313" key="2">
    <source>
        <dbReference type="Proteomes" id="UP000198583"/>
    </source>
</evidence>
<sequence>MTWSHNLNQLKRCPACDDDLGVPPSHAEDGAWRRPSLLLEVCGTERGAMEWRLSSFDNAVESQSKGYHRSRPGWVYRMCGDGHVFLDHIRMTGESVGTEWTVDDFDVAATIGGVAAGKSYLVLRTLHQQLSVSGLPHITSPDRPMQVNSLTVDWLEDTPLQVLLQNYRETEEKGLPLGPTVLRTTVPFHFLSANISPDVVPALLELQEKLGGEGHLDRSSWGRRIRQPILCRYQIGGRRVLVAIADLAGEQFAKSALEDDYHQRLLRNYGTLTWVIDPAIAKPFAAFMPEDTAEETIAASVRPGESVNNDLRGVLNQRNAVQRRVAGTLAQEAGAFAANIGARQHVLVCITKMDLVHLGLRRGKRLDELGAPGAIVKGAARYLAELAVRFSGPDRRMVEDAALHSILDPIDRTRHEPNLFEATVRQFATAIVEHHANPDAWWNLVHVGGGAVIQVREGEHSSVLPASRILLPSLDSHIAGALTPYQSAVLRTRDLVMSALGCGIAFALGFEQRVESMLGQKWRDVRFFLCSPLEHAPVRVAATSELIEPQDASAVFPDVDERSAALSQLLLCLLRRMRP</sequence>
<name>A0A1I6F455_9PSEU</name>
<keyword evidence="2" id="KW-1185">Reference proteome</keyword>
<dbReference type="AlphaFoldDB" id="A0A1I6F455"/>
<gene>
    <name evidence="1" type="ORF">SAMN04488564_10871</name>
</gene>
<organism evidence="1 2">
    <name type="scientific">Lentzea waywayandensis</name>
    <dbReference type="NCBI Taxonomy" id="84724"/>
    <lineage>
        <taxon>Bacteria</taxon>
        <taxon>Bacillati</taxon>
        <taxon>Actinomycetota</taxon>
        <taxon>Actinomycetes</taxon>
        <taxon>Pseudonocardiales</taxon>
        <taxon>Pseudonocardiaceae</taxon>
        <taxon>Lentzea</taxon>
    </lineage>
</organism>
<accession>A0A1I6F455</accession>
<protein>
    <submittedName>
        <fullName evidence="1">Uncharacterized protein</fullName>
    </submittedName>
</protein>
<dbReference type="OrthoDB" id="3279391at2"/>
<proteinExistence type="predicted"/>
<evidence type="ECO:0000313" key="1">
    <source>
        <dbReference type="EMBL" id="SFR24789.1"/>
    </source>
</evidence>
<reference evidence="2" key="1">
    <citation type="submission" date="2016-10" db="EMBL/GenBank/DDBJ databases">
        <authorList>
            <person name="Varghese N."/>
            <person name="Submissions S."/>
        </authorList>
    </citation>
    <scope>NUCLEOTIDE SEQUENCE [LARGE SCALE GENOMIC DNA]</scope>
    <source>
        <strain evidence="2">DSM 44232</strain>
    </source>
</reference>
<dbReference type="STRING" id="84724.SAMN04488564_10871"/>
<dbReference type="RefSeq" id="WP_093600892.1">
    <property type="nucleotide sequence ID" value="NZ_FOYL01000008.1"/>
</dbReference>